<dbReference type="PANTHER" id="PTHR24421">
    <property type="entry name" value="NITRATE/NITRITE SENSOR PROTEIN NARX-RELATED"/>
    <property type="match status" value="1"/>
</dbReference>
<organism evidence="11 12">
    <name type="scientific">Nocardia iowensis</name>
    <dbReference type="NCBI Taxonomy" id="204891"/>
    <lineage>
        <taxon>Bacteria</taxon>
        <taxon>Bacillati</taxon>
        <taxon>Actinomycetota</taxon>
        <taxon>Actinomycetes</taxon>
        <taxon>Mycobacteriales</taxon>
        <taxon>Nocardiaceae</taxon>
        <taxon>Nocardia</taxon>
    </lineage>
</organism>
<dbReference type="CDD" id="cd16917">
    <property type="entry name" value="HATPase_UhpB-NarQ-NarX-like"/>
    <property type="match status" value="1"/>
</dbReference>
<evidence type="ECO:0000256" key="3">
    <source>
        <dbReference type="ARBA" id="ARBA00022679"/>
    </source>
</evidence>
<evidence type="ECO:0000313" key="12">
    <source>
        <dbReference type="Proteomes" id="UP000694257"/>
    </source>
</evidence>
<protein>
    <submittedName>
        <fullName evidence="11">Uncharacterized protein</fullName>
    </submittedName>
</protein>
<evidence type="ECO:0000256" key="4">
    <source>
        <dbReference type="ARBA" id="ARBA00022692"/>
    </source>
</evidence>
<dbReference type="Pfam" id="PF02518">
    <property type="entry name" value="HATPase_c"/>
    <property type="match status" value="1"/>
</dbReference>
<keyword evidence="12" id="KW-1185">Reference proteome</keyword>
<keyword evidence="3" id="KW-0808">Transferase</keyword>
<sequence length="348" mass="38294">MESEDHQRLLVAISARADAIVTGYIAELQAIRSPLALPDVVDGVVEQAHSILHSLAEDRAVEAVELSRRIGQARAAARVRPVDSMRAAAVLFNTALPVVHEVLREADAMDDFVEVVAELHDAIYARVVAAAVPYVNFLLRQLYESHINERRRVGRELHDRVAHAIAVGLQQLDLREIDLSRRDSVNADERLETLRESLVEALVIVRELAGVLRRSQTPDGLDVALYRYADTVAALGVDIRLSVDGDLESIAIEVRDELYFVVREAIRNAVAHSYTSEILAHVGMSDGIFEAIVEDFGNGFDAEKQLLDERRGGSGLTSMRERMEILGGTLKIVSTPGLGTRVTASVRL</sequence>
<proteinExistence type="predicted"/>
<evidence type="ECO:0000256" key="8">
    <source>
        <dbReference type="ARBA" id="ARBA00023136"/>
    </source>
</evidence>
<accession>A0ABX8RP80</accession>
<feature type="domain" description="Histidine kinase/HSP90-like ATPase" evidence="9">
    <location>
        <begin position="255"/>
        <end position="347"/>
    </location>
</feature>
<evidence type="ECO:0000256" key="6">
    <source>
        <dbReference type="ARBA" id="ARBA00022989"/>
    </source>
</evidence>
<dbReference type="Pfam" id="PF07730">
    <property type="entry name" value="HisKA_3"/>
    <property type="match status" value="1"/>
</dbReference>
<keyword evidence="7" id="KW-0902">Two-component regulatory system</keyword>
<dbReference type="PANTHER" id="PTHR24421:SF37">
    <property type="entry name" value="SENSOR HISTIDINE KINASE NARS"/>
    <property type="match status" value="1"/>
</dbReference>
<evidence type="ECO:0000259" key="10">
    <source>
        <dbReference type="Pfam" id="PF07730"/>
    </source>
</evidence>
<evidence type="ECO:0000256" key="7">
    <source>
        <dbReference type="ARBA" id="ARBA00023012"/>
    </source>
</evidence>
<evidence type="ECO:0000256" key="2">
    <source>
        <dbReference type="ARBA" id="ARBA00022475"/>
    </source>
</evidence>
<name>A0ABX8RP80_NOCIO</name>
<keyword evidence="2" id="KW-1003">Cell membrane</keyword>
<dbReference type="RefSeq" id="WP_218471574.1">
    <property type="nucleotide sequence ID" value="NZ_BAABJN010000006.1"/>
</dbReference>
<feature type="domain" description="Signal transduction histidine kinase subgroup 3 dimerisation and phosphoacceptor" evidence="10">
    <location>
        <begin position="149"/>
        <end position="215"/>
    </location>
</feature>
<reference evidence="11 12" key="1">
    <citation type="submission" date="2021-07" db="EMBL/GenBank/DDBJ databases">
        <title>Whole Genome Sequence of Nocardia Iowensis.</title>
        <authorList>
            <person name="Lamm A."/>
            <person name="Collins-Fairclough A.M."/>
            <person name="Bunk B."/>
            <person name="Sproer C."/>
        </authorList>
    </citation>
    <scope>NUCLEOTIDE SEQUENCE [LARGE SCALE GENOMIC DNA]</scope>
    <source>
        <strain evidence="11 12">NRRL 5646</strain>
    </source>
</reference>
<dbReference type="EMBL" id="CP078145">
    <property type="protein sequence ID" value="QXN90707.1"/>
    <property type="molecule type" value="Genomic_DNA"/>
</dbReference>
<evidence type="ECO:0000259" key="9">
    <source>
        <dbReference type="Pfam" id="PF02518"/>
    </source>
</evidence>
<keyword evidence="5" id="KW-0418">Kinase</keyword>
<dbReference type="Proteomes" id="UP000694257">
    <property type="component" value="Chromosome"/>
</dbReference>
<dbReference type="InterPro" id="IPR003594">
    <property type="entry name" value="HATPase_dom"/>
</dbReference>
<evidence type="ECO:0000256" key="5">
    <source>
        <dbReference type="ARBA" id="ARBA00022777"/>
    </source>
</evidence>
<keyword evidence="8" id="KW-0472">Membrane</keyword>
<dbReference type="InterPro" id="IPR011712">
    <property type="entry name" value="Sig_transdc_His_kin_sub3_dim/P"/>
</dbReference>
<gene>
    <name evidence="11" type="ORF">KV110_35865</name>
</gene>
<comment type="subcellular location">
    <subcellularLocation>
        <location evidence="1">Cell membrane</location>
        <topology evidence="1">Multi-pass membrane protein</topology>
    </subcellularLocation>
</comment>
<keyword evidence="4" id="KW-0812">Transmembrane</keyword>
<evidence type="ECO:0000313" key="11">
    <source>
        <dbReference type="EMBL" id="QXN90707.1"/>
    </source>
</evidence>
<keyword evidence="6" id="KW-1133">Transmembrane helix</keyword>
<dbReference type="InterPro" id="IPR050482">
    <property type="entry name" value="Sensor_HK_TwoCompSys"/>
</dbReference>
<evidence type="ECO:0000256" key="1">
    <source>
        <dbReference type="ARBA" id="ARBA00004651"/>
    </source>
</evidence>